<dbReference type="InterPro" id="IPR013517">
    <property type="entry name" value="FG-GAP"/>
</dbReference>
<comment type="caution">
    <text evidence="2">The sequence shown here is derived from an EMBL/GenBank/DDBJ whole genome shotgun (WGS) entry which is preliminary data.</text>
</comment>
<accession>A0A1B7Z8K4</accession>
<keyword evidence="1" id="KW-0732">Signal</keyword>
<evidence type="ECO:0000313" key="3">
    <source>
        <dbReference type="Proteomes" id="UP000092164"/>
    </source>
</evidence>
<dbReference type="SUPFAM" id="SSF69318">
    <property type="entry name" value="Integrin alpha N-terminal domain"/>
    <property type="match status" value="1"/>
</dbReference>
<dbReference type="EMBL" id="LZFP01000012">
    <property type="protein sequence ID" value="OBR39022.1"/>
    <property type="molecule type" value="Genomic_DNA"/>
</dbReference>
<evidence type="ECO:0000256" key="1">
    <source>
        <dbReference type="ARBA" id="ARBA00022729"/>
    </source>
</evidence>
<dbReference type="Pfam" id="PF13517">
    <property type="entry name" value="FG-GAP_3"/>
    <property type="match status" value="1"/>
</dbReference>
<proteinExistence type="predicted"/>
<protein>
    <recommendedName>
        <fullName evidence="4">Repeat domain-containing protein</fullName>
    </recommendedName>
</protein>
<evidence type="ECO:0008006" key="4">
    <source>
        <dbReference type="Google" id="ProtNLM"/>
    </source>
</evidence>
<dbReference type="PANTHER" id="PTHR46580:SF4">
    <property type="entry name" value="ATP_GTP-BINDING PROTEIN"/>
    <property type="match status" value="1"/>
</dbReference>
<sequence length="503" mass="57019">MGFKFISAFLLLFLFISCNTEKRPREVVLYENYCASCHLAPNIQDLPKDIWKHSILPDMAARMGVETEGYHPYMNLSFPEQLAIIKTGIYPSKAIIDIEDWNLLRDYIIKMAPDSSKSTSNENKSIPITKFKLTPVSLDSAFGSLYTFLKIDTLNKSIIAGTRKGELTSYNFADNKNTHIGYFNRAITDARVLDDSVFVTTMGSLTPSEIPMGKTILKLKNSSATLADSLHRPVHTLYKDLNGNGNEEIIISEFGDLVGKLSLYEKNNFGFYKGRIILNIPGCTRTISRDMNNDGKEDLVVLAGQGDESIYILYQKENLEFTVDKVIRFSPVYGSSWFELVDYNADGYQDIITVNGDNADKSFVNKPFHGMRIHINDGNNNFEETYFYPLNGATRVVANDFDQDGDLDFALLATFPDYENHPEYNFVYLENVNSGNYVFNQEHLADIKMARWFLMDAADIDGDGDQDIVLSALTYSFTPVPEYLEKAWSKSYTDLLILENKLH</sequence>
<gene>
    <name evidence="2" type="ORF">A9200_04995</name>
</gene>
<evidence type="ECO:0000313" key="2">
    <source>
        <dbReference type="EMBL" id="OBR39022.1"/>
    </source>
</evidence>
<dbReference type="PANTHER" id="PTHR46580">
    <property type="entry name" value="SENSOR KINASE-RELATED"/>
    <property type="match status" value="1"/>
</dbReference>
<dbReference type="AlphaFoldDB" id="A0A1B7Z8K4"/>
<dbReference type="Gene3D" id="2.130.10.130">
    <property type="entry name" value="Integrin alpha, N-terminal"/>
    <property type="match status" value="1"/>
</dbReference>
<dbReference type="Proteomes" id="UP000092164">
    <property type="component" value="Unassembled WGS sequence"/>
</dbReference>
<dbReference type="STRING" id="1836467.BTR34_17280"/>
<reference evidence="3" key="1">
    <citation type="submission" date="2016-06" db="EMBL/GenBank/DDBJ databases">
        <authorList>
            <person name="Zhan P."/>
        </authorList>
    </citation>
    <scope>NUCLEOTIDE SEQUENCE [LARGE SCALE GENOMIC DNA]</scope>
    <source>
        <strain evidence="3">T28</strain>
    </source>
</reference>
<organism evidence="2 3">
    <name type="scientific">Maribacter hydrothermalis</name>
    <dbReference type="NCBI Taxonomy" id="1836467"/>
    <lineage>
        <taxon>Bacteria</taxon>
        <taxon>Pseudomonadati</taxon>
        <taxon>Bacteroidota</taxon>
        <taxon>Flavobacteriia</taxon>
        <taxon>Flavobacteriales</taxon>
        <taxon>Flavobacteriaceae</taxon>
        <taxon>Maribacter</taxon>
    </lineage>
</organism>
<dbReference type="RefSeq" id="WP_068484844.1">
    <property type="nucleotide sequence ID" value="NZ_CP018760.1"/>
</dbReference>
<dbReference type="PROSITE" id="PS51257">
    <property type="entry name" value="PROKAR_LIPOPROTEIN"/>
    <property type="match status" value="1"/>
</dbReference>
<name>A0A1B7Z8K4_9FLAO</name>
<dbReference type="InterPro" id="IPR028994">
    <property type="entry name" value="Integrin_alpha_N"/>
</dbReference>
<keyword evidence="3" id="KW-1185">Reference proteome</keyword>